<organism evidence="1 2">
    <name type="scientific">Sclerotinia sclerotiorum (strain ATCC 18683 / 1980 / Ss-1)</name>
    <name type="common">White mold</name>
    <name type="synonym">Whetzelinia sclerotiorum</name>
    <dbReference type="NCBI Taxonomy" id="665079"/>
    <lineage>
        <taxon>Eukaryota</taxon>
        <taxon>Fungi</taxon>
        <taxon>Dikarya</taxon>
        <taxon>Ascomycota</taxon>
        <taxon>Pezizomycotina</taxon>
        <taxon>Leotiomycetes</taxon>
        <taxon>Helotiales</taxon>
        <taxon>Sclerotiniaceae</taxon>
        <taxon>Sclerotinia</taxon>
    </lineage>
</organism>
<dbReference type="HOGENOM" id="CLU_1687748_0_0_1"/>
<gene>
    <name evidence="1" type="ORF">SS1G_05179</name>
</gene>
<protein>
    <submittedName>
        <fullName evidence="1">Uncharacterized protein</fullName>
    </submittedName>
</protein>
<dbReference type="RefSeq" id="XP_001593751.1">
    <property type="nucleotide sequence ID" value="XM_001593701.1"/>
</dbReference>
<dbReference type="Proteomes" id="UP000001312">
    <property type="component" value="Unassembled WGS sequence"/>
</dbReference>
<dbReference type="EMBL" id="CH476626">
    <property type="protein sequence ID" value="EDO02702.1"/>
    <property type="molecule type" value="Genomic_DNA"/>
</dbReference>
<evidence type="ECO:0000313" key="2">
    <source>
        <dbReference type="Proteomes" id="UP000001312"/>
    </source>
</evidence>
<reference evidence="2" key="1">
    <citation type="journal article" date="2011" name="PLoS Genet.">
        <title>Genomic analysis of the necrotrophic fungal pathogens Sclerotinia sclerotiorum and Botrytis cinerea.</title>
        <authorList>
            <person name="Amselem J."/>
            <person name="Cuomo C.A."/>
            <person name="van Kan J.A."/>
            <person name="Viaud M."/>
            <person name="Benito E.P."/>
            <person name="Couloux A."/>
            <person name="Coutinho P.M."/>
            <person name="de Vries R.P."/>
            <person name="Dyer P.S."/>
            <person name="Fillinger S."/>
            <person name="Fournier E."/>
            <person name="Gout L."/>
            <person name="Hahn M."/>
            <person name="Kohn L."/>
            <person name="Lapalu N."/>
            <person name="Plummer K.M."/>
            <person name="Pradier J.M."/>
            <person name="Quevillon E."/>
            <person name="Sharon A."/>
            <person name="Simon A."/>
            <person name="ten Have A."/>
            <person name="Tudzynski B."/>
            <person name="Tudzynski P."/>
            <person name="Wincker P."/>
            <person name="Andrew M."/>
            <person name="Anthouard V."/>
            <person name="Beever R.E."/>
            <person name="Beffa R."/>
            <person name="Benoit I."/>
            <person name="Bouzid O."/>
            <person name="Brault B."/>
            <person name="Chen Z."/>
            <person name="Choquer M."/>
            <person name="Collemare J."/>
            <person name="Cotton P."/>
            <person name="Danchin E.G."/>
            <person name="Da Silva C."/>
            <person name="Gautier A."/>
            <person name="Giraud C."/>
            <person name="Giraud T."/>
            <person name="Gonzalez C."/>
            <person name="Grossetete S."/>
            <person name="Guldener U."/>
            <person name="Henrissat B."/>
            <person name="Howlett B.J."/>
            <person name="Kodira C."/>
            <person name="Kretschmer M."/>
            <person name="Lappartient A."/>
            <person name="Leroch M."/>
            <person name="Levis C."/>
            <person name="Mauceli E."/>
            <person name="Neuveglise C."/>
            <person name="Oeser B."/>
            <person name="Pearson M."/>
            <person name="Poulain J."/>
            <person name="Poussereau N."/>
            <person name="Quesneville H."/>
            <person name="Rascle C."/>
            <person name="Schumacher J."/>
            <person name="Segurens B."/>
            <person name="Sexton A."/>
            <person name="Silva E."/>
            <person name="Sirven C."/>
            <person name="Soanes D.M."/>
            <person name="Talbot N.J."/>
            <person name="Templeton M."/>
            <person name="Yandava C."/>
            <person name="Yarden O."/>
            <person name="Zeng Q."/>
            <person name="Rollins J.A."/>
            <person name="Lebrun M.H."/>
            <person name="Dickman M."/>
        </authorList>
    </citation>
    <scope>NUCLEOTIDE SEQUENCE [LARGE SCALE GENOMIC DNA]</scope>
    <source>
        <strain evidence="2">ATCC 18683 / 1980 / Ss-1</strain>
    </source>
</reference>
<dbReference type="GeneID" id="5489716"/>
<evidence type="ECO:0000313" key="1">
    <source>
        <dbReference type="EMBL" id="EDO02702.1"/>
    </source>
</evidence>
<name>A7EIN6_SCLS1</name>
<accession>A7EIN6</accession>
<sequence>MLGSIHILQSFLYDNPNALEGHNVMKVVGNLQGSLVDLSPPLKDLCFTDYLQYLDFLNLNAASRIESRTEREFLVIFGVYLNESSANSNFKTARAIIGATQDDLGIYITRPLLSRILAFDTHNSCTLNPRVVAVSDYSIMIECPKVGFDRNVVQSR</sequence>
<keyword evidence="2" id="KW-1185">Reference proteome</keyword>
<dbReference type="KEGG" id="ssl:SS1G_05179"/>
<dbReference type="InParanoid" id="A7EIN6"/>
<dbReference type="AlphaFoldDB" id="A7EIN6"/>
<proteinExistence type="predicted"/>
<dbReference type="STRING" id="665079.A7EIN6"/>